<name>A0A2X2IR74_SPHMU</name>
<evidence type="ECO:0000259" key="1">
    <source>
        <dbReference type="Pfam" id="PF04773"/>
    </source>
</evidence>
<dbReference type="InterPro" id="IPR012373">
    <property type="entry name" value="Ferrdict_sens_TM"/>
</dbReference>
<evidence type="ECO:0000313" key="3">
    <source>
        <dbReference type="Proteomes" id="UP000251241"/>
    </source>
</evidence>
<organism evidence="2 3">
    <name type="scientific">Sphingobacterium multivorum</name>
    <dbReference type="NCBI Taxonomy" id="28454"/>
    <lineage>
        <taxon>Bacteria</taxon>
        <taxon>Pseudomonadati</taxon>
        <taxon>Bacteroidota</taxon>
        <taxon>Sphingobacteriia</taxon>
        <taxon>Sphingobacteriales</taxon>
        <taxon>Sphingobacteriaceae</taxon>
        <taxon>Sphingobacterium</taxon>
    </lineage>
</organism>
<dbReference type="PANTHER" id="PTHR30273">
    <property type="entry name" value="PERIPLASMIC SIGNAL SENSOR AND SIGMA FACTOR ACTIVATOR FECR-RELATED"/>
    <property type="match status" value="1"/>
</dbReference>
<dbReference type="GO" id="GO:0016989">
    <property type="term" value="F:sigma factor antagonist activity"/>
    <property type="evidence" value="ECO:0007669"/>
    <property type="project" value="TreeGrafter"/>
</dbReference>
<dbReference type="RefSeq" id="WP_112373623.1">
    <property type="nucleotide sequence ID" value="NZ_CP068086.1"/>
</dbReference>
<dbReference type="AlphaFoldDB" id="A0A2X2IR74"/>
<dbReference type="InterPro" id="IPR006860">
    <property type="entry name" value="FecR"/>
</dbReference>
<dbReference type="Pfam" id="PF04773">
    <property type="entry name" value="FecR"/>
    <property type="match status" value="1"/>
</dbReference>
<sequence>MIYNRTYVKELIRNRMDASISLTESDQLEAAEKIFSEEEFDAMIAEVIEEMSNDRSNELSFDWRPDFEQIRAAGDRLARKKKRQLWWGCAAAAVLFVLVSSVILISKHRNYRAEIGLECASMSSGTEIPLSESAGTIMLADSSIIRLDTNATGVLLDLNGISLAKTAEGVLEFDKSSSGREINANETDIVIRTAARQQCVIEFPYGMRVRLNAQSTLRYPLTQGDSTHLFIEGEALIDIPGQLFGGVMVIQTSNGKILSDYGRFELASYAQFTRATVSYGEVLVSDRRSSKRQVLQCLDEVAVIKSYLPKGEEIRRDSLFYLTNGDFEQASQWANAVREYKDVPLTEFVWQMSRWHGFTVKNMNCIPNKLISTTVCYKTSREKVYAVIRDAGVLMYEKKGMISFCPEDHKESRTAMK</sequence>
<reference evidence="2 3" key="1">
    <citation type="submission" date="2018-06" db="EMBL/GenBank/DDBJ databases">
        <authorList>
            <consortium name="Pathogen Informatics"/>
            <person name="Doyle S."/>
        </authorList>
    </citation>
    <scope>NUCLEOTIDE SEQUENCE [LARGE SCALE GENOMIC DNA]</scope>
    <source>
        <strain evidence="2 3">NCTC11343</strain>
    </source>
</reference>
<dbReference type="Proteomes" id="UP000251241">
    <property type="component" value="Unassembled WGS sequence"/>
</dbReference>
<feature type="domain" description="FecR protein" evidence="1">
    <location>
        <begin position="190"/>
        <end position="282"/>
    </location>
</feature>
<evidence type="ECO:0000313" key="2">
    <source>
        <dbReference type="EMBL" id="SPZ83784.1"/>
    </source>
</evidence>
<gene>
    <name evidence="2" type="ORF">NCTC11343_00303</name>
</gene>
<dbReference type="EMBL" id="UAUU01000002">
    <property type="protein sequence ID" value="SPZ83784.1"/>
    <property type="molecule type" value="Genomic_DNA"/>
</dbReference>
<dbReference type="Gene3D" id="2.60.120.1440">
    <property type="match status" value="1"/>
</dbReference>
<accession>A0A2X2IR74</accession>
<proteinExistence type="predicted"/>
<dbReference type="PANTHER" id="PTHR30273:SF2">
    <property type="entry name" value="PROTEIN FECR"/>
    <property type="match status" value="1"/>
</dbReference>
<protein>
    <submittedName>
        <fullName evidence="2">FecR protein</fullName>
    </submittedName>
</protein>
<dbReference type="GeneID" id="97179218"/>